<dbReference type="PATRIC" id="fig|449.7.peg.858"/>
<evidence type="ECO:0000313" key="4">
    <source>
        <dbReference type="Proteomes" id="UP000032803"/>
    </source>
</evidence>
<dbReference type="Proteomes" id="UP000032803">
    <property type="component" value="Chromosome I"/>
</dbReference>
<evidence type="ECO:0000313" key="3">
    <source>
        <dbReference type="EMBL" id="CEK09270.1"/>
    </source>
</evidence>
<keyword evidence="1" id="KW-0812">Transmembrane</keyword>
<dbReference type="HOGENOM" id="CLU_067755_0_1_6"/>
<keyword evidence="1" id="KW-1133">Transmembrane helix</keyword>
<feature type="transmembrane region" description="Helical" evidence="1">
    <location>
        <begin position="151"/>
        <end position="173"/>
    </location>
</feature>
<feature type="domain" description="Heparan-alpha-glucosaminide N-acetyltransferase catalytic" evidence="2">
    <location>
        <begin position="30"/>
        <end position="234"/>
    </location>
</feature>
<gene>
    <name evidence="3" type="ORF">LHA_0156</name>
</gene>
<dbReference type="OrthoDB" id="9807591at2"/>
<dbReference type="Pfam" id="PF07786">
    <property type="entry name" value="HGSNAT_cat"/>
    <property type="match status" value="1"/>
</dbReference>
<dbReference type="RefSeq" id="WP_045104831.1">
    <property type="nucleotide sequence ID" value="NZ_LN681225.1"/>
</dbReference>
<sequence length="248" mass="29001">MLYNPLKPANIKGIPIINRLPANETRPINRIAIVDFIRGMDVIAMIIYHLIWDLFFFGFIIFNIQASKIGFLFQTLIVAIFLILVGYSLRITMPSFRSLLKRVVKIGFCALLISLFTYILYKEYWIYFGILHCILVSMLMVYPFLRYPKTSLFLAIAIGLIYGFGIVESCTVIRCHLKTLDYYPVYPYIAFVFLGVFVGYKQVHDYCPLYNNENFRPILWIGQNALWVYMIHQPILFALLYIVKKTII</sequence>
<feature type="transmembrane region" description="Helical" evidence="1">
    <location>
        <begin position="103"/>
        <end position="121"/>
    </location>
</feature>
<dbReference type="AlphaFoldDB" id="A0A0A8UK78"/>
<feature type="transmembrane region" description="Helical" evidence="1">
    <location>
        <begin position="185"/>
        <end position="204"/>
    </location>
</feature>
<organism evidence="3 4">
    <name type="scientific">Legionella hackeliae</name>
    <dbReference type="NCBI Taxonomy" id="449"/>
    <lineage>
        <taxon>Bacteria</taxon>
        <taxon>Pseudomonadati</taxon>
        <taxon>Pseudomonadota</taxon>
        <taxon>Gammaproteobacteria</taxon>
        <taxon>Legionellales</taxon>
        <taxon>Legionellaceae</taxon>
        <taxon>Legionella</taxon>
    </lineage>
</organism>
<feature type="transmembrane region" description="Helical" evidence="1">
    <location>
        <begin position="224"/>
        <end position="243"/>
    </location>
</feature>
<accession>A0A0A8UK78</accession>
<dbReference type="InterPro" id="IPR012429">
    <property type="entry name" value="HGSNAT_cat"/>
</dbReference>
<protein>
    <submittedName>
        <fullName evidence="3">Putative Membrane protein</fullName>
    </submittedName>
</protein>
<dbReference type="EMBL" id="LN681225">
    <property type="protein sequence ID" value="CEK09270.1"/>
    <property type="molecule type" value="Genomic_DNA"/>
</dbReference>
<evidence type="ECO:0000259" key="2">
    <source>
        <dbReference type="Pfam" id="PF07786"/>
    </source>
</evidence>
<dbReference type="KEGG" id="lha:LHA_0156"/>
<keyword evidence="1" id="KW-0472">Membrane</keyword>
<proteinExistence type="predicted"/>
<reference evidence="4" key="1">
    <citation type="submission" date="2014-09" db="EMBL/GenBank/DDBJ databases">
        <authorList>
            <person name="Gomez-Valero L."/>
        </authorList>
    </citation>
    <scope>NUCLEOTIDE SEQUENCE [LARGE SCALE GENOMIC DNA]</scope>
    <source>
        <strain evidence="4">ATCC35250</strain>
    </source>
</reference>
<evidence type="ECO:0000256" key="1">
    <source>
        <dbReference type="SAM" id="Phobius"/>
    </source>
</evidence>
<feature type="transmembrane region" description="Helical" evidence="1">
    <location>
        <begin position="69"/>
        <end position="91"/>
    </location>
</feature>
<name>A0A0A8UK78_LEGHA</name>
<feature type="transmembrane region" description="Helical" evidence="1">
    <location>
        <begin position="126"/>
        <end position="145"/>
    </location>
</feature>
<feature type="transmembrane region" description="Helical" evidence="1">
    <location>
        <begin position="42"/>
        <end position="62"/>
    </location>
</feature>
<keyword evidence="4" id="KW-1185">Reference proteome</keyword>